<evidence type="ECO:0000256" key="1">
    <source>
        <dbReference type="ARBA" id="ARBA00004141"/>
    </source>
</evidence>
<dbReference type="SUPFAM" id="SSF103473">
    <property type="entry name" value="MFS general substrate transporter"/>
    <property type="match status" value="1"/>
</dbReference>
<dbReference type="GO" id="GO:0022857">
    <property type="term" value="F:transmembrane transporter activity"/>
    <property type="evidence" value="ECO:0007669"/>
    <property type="project" value="InterPro"/>
</dbReference>
<feature type="transmembrane region" description="Helical" evidence="6">
    <location>
        <begin position="354"/>
        <end position="376"/>
    </location>
</feature>
<proteinExistence type="predicted"/>
<dbReference type="InterPro" id="IPR036259">
    <property type="entry name" value="MFS_trans_sf"/>
</dbReference>
<feature type="transmembrane region" description="Helical" evidence="6">
    <location>
        <begin position="125"/>
        <end position="147"/>
    </location>
</feature>
<dbReference type="InterPro" id="IPR011701">
    <property type="entry name" value="MFS"/>
</dbReference>
<dbReference type="PANTHER" id="PTHR43791">
    <property type="entry name" value="PERMEASE-RELATED"/>
    <property type="match status" value="1"/>
</dbReference>
<dbReference type="FunFam" id="1.20.1250.20:FF:000013">
    <property type="entry name" value="MFS general substrate transporter"/>
    <property type="match status" value="1"/>
</dbReference>
<dbReference type="Proteomes" id="UP000044602">
    <property type="component" value="Unassembled WGS sequence"/>
</dbReference>
<keyword evidence="3 6" id="KW-0812">Transmembrane</keyword>
<organism evidence="7 8">
    <name type="scientific">Verticillium longisporum</name>
    <name type="common">Verticillium dahliae var. longisporum</name>
    <dbReference type="NCBI Taxonomy" id="100787"/>
    <lineage>
        <taxon>Eukaryota</taxon>
        <taxon>Fungi</taxon>
        <taxon>Dikarya</taxon>
        <taxon>Ascomycota</taxon>
        <taxon>Pezizomycotina</taxon>
        <taxon>Sordariomycetes</taxon>
        <taxon>Hypocreomycetidae</taxon>
        <taxon>Glomerellales</taxon>
        <taxon>Plectosphaerellaceae</taxon>
        <taxon>Verticillium</taxon>
    </lineage>
</organism>
<keyword evidence="4 6" id="KW-1133">Transmembrane helix</keyword>
<dbReference type="GO" id="GO:0016020">
    <property type="term" value="C:membrane"/>
    <property type="evidence" value="ECO:0007669"/>
    <property type="project" value="UniProtKB-SubCell"/>
</dbReference>
<feature type="transmembrane region" description="Helical" evidence="6">
    <location>
        <begin position="326"/>
        <end position="348"/>
    </location>
</feature>
<feature type="transmembrane region" description="Helical" evidence="6">
    <location>
        <begin position="200"/>
        <end position="218"/>
    </location>
</feature>
<evidence type="ECO:0000313" key="7">
    <source>
        <dbReference type="EMBL" id="CRK11183.1"/>
    </source>
</evidence>
<feature type="transmembrane region" description="Helical" evidence="6">
    <location>
        <begin position="238"/>
        <end position="257"/>
    </location>
</feature>
<evidence type="ECO:0000256" key="3">
    <source>
        <dbReference type="ARBA" id="ARBA00022692"/>
    </source>
</evidence>
<feature type="transmembrane region" description="Helical" evidence="6">
    <location>
        <begin position="269"/>
        <end position="287"/>
    </location>
</feature>
<evidence type="ECO:0000256" key="2">
    <source>
        <dbReference type="ARBA" id="ARBA00022448"/>
    </source>
</evidence>
<sequence>MEHAENNELDTKLETVHNDPIFSDPDYQAKEKKMVRTLDLTLLPMLWILYLFNYLDRTNVAQARLNTFEADLGINGSHYSTAVAVLTAGFILGIVEAPLFPGAVSGLIAAGVFSGLHGAQGLAGWQWLFIIEGAIGGALALLAFFMLPDYPHSKTGSAAKWSMSEELRHLAAVRMAADRVSTAEEEQTVWNGLKLAVTDYKTWVFVVTNICMTSSYGFNNFFPTIVSGFGIGSRTVSLLMTAPPYIVGAIMSFVVAFSSDRRKERGYHISANVAMAIVGFIISVSTINAPARYVASFLYTTGSFSANALVYTWAVSTLSQTPEKRAAAGAIVNIMGHIGNIISPYFFIDSHAPRYTMAMILMMSFGACTIVLANVLKWLLRKENRKLLVESEAAGRVYNPYTT</sequence>
<evidence type="ECO:0000256" key="6">
    <source>
        <dbReference type="SAM" id="Phobius"/>
    </source>
</evidence>
<dbReference type="AlphaFoldDB" id="A0A0G4KN31"/>
<dbReference type="PANTHER" id="PTHR43791:SF62">
    <property type="entry name" value="MAJOR FACILITATOR SUPERFAMILY (MFS) PROFILE DOMAIN-CONTAINING PROTEIN"/>
    <property type="match status" value="1"/>
</dbReference>
<evidence type="ECO:0000256" key="4">
    <source>
        <dbReference type="ARBA" id="ARBA00022989"/>
    </source>
</evidence>
<evidence type="ECO:0000256" key="5">
    <source>
        <dbReference type="ARBA" id="ARBA00023136"/>
    </source>
</evidence>
<protein>
    <recommendedName>
        <fullName evidence="9">Major facilitator superfamily (MFS) profile domain-containing protein</fullName>
    </recommendedName>
</protein>
<reference evidence="7 8" key="1">
    <citation type="submission" date="2015-05" db="EMBL/GenBank/DDBJ databases">
        <authorList>
            <person name="Wang D.B."/>
            <person name="Wang M."/>
        </authorList>
    </citation>
    <scope>NUCLEOTIDE SEQUENCE [LARGE SCALE GENOMIC DNA]</scope>
    <source>
        <strain evidence="7">VL1</strain>
    </source>
</reference>
<keyword evidence="2" id="KW-0813">Transport</keyword>
<dbReference type="EMBL" id="CVQH01002669">
    <property type="protein sequence ID" value="CRK11183.1"/>
    <property type="molecule type" value="Genomic_DNA"/>
</dbReference>
<keyword evidence="8" id="KW-1185">Reference proteome</keyword>
<dbReference type="Pfam" id="PF07690">
    <property type="entry name" value="MFS_1"/>
    <property type="match status" value="1"/>
</dbReference>
<comment type="subcellular location">
    <subcellularLocation>
        <location evidence="1">Membrane</location>
        <topology evidence="1">Multi-pass membrane protein</topology>
    </subcellularLocation>
</comment>
<dbReference type="Gene3D" id="1.20.1250.20">
    <property type="entry name" value="MFS general substrate transporter like domains"/>
    <property type="match status" value="3"/>
</dbReference>
<feature type="transmembrane region" description="Helical" evidence="6">
    <location>
        <begin position="37"/>
        <end position="56"/>
    </location>
</feature>
<gene>
    <name evidence="7" type="ORF">BN1708_010060</name>
</gene>
<feature type="transmembrane region" description="Helical" evidence="6">
    <location>
        <begin position="293"/>
        <end position="314"/>
    </location>
</feature>
<name>A0A0G4KN31_VERLO</name>
<evidence type="ECO:0000313" key="8">
    <source>
        <dbReference type="Proteomes" id="UP000044602"/>
    </source>
</evidence>
<accession>A0A0G4KN31</accession>
<evidence type="ECO:0008006" key="9">
    <source>
        <dbReference type="Google" id="ProtNLM"/>
    </source>
</evidence>
<keyword evidence="5 6" id="KW-0472">Membrane</keyword>
<dbReference type="STRING" id="100787.A0A0G4KN31"/>